<reference evidence="15 16" key="1">
    <citation type="submission" date="2018-10" db="EMBL/GenBank/DDBJ databases">
        <title>Marmoricola sp. 4Q3S-7 whole genome shotgun sequence.</title>
        <authorList>
            <person name="Li F."/>
        </authorList>
    </citation>
    <scope>NUCLEOTIDE SEQUENCE [LARGE SCALE GENOMIC DNA]</scope>
    <source>
        <strain evidence="15 16">4Q3S-7</strain>
    </source>
</reference>
<dbReference type="SUPFAM" id="SSF55874">
    <property type="entry name" value="ATPase domain of HSP90 chaperone/DNA topoisomerase II/histidine kinase"/>
    <property type="match status" value="1"/>
</dbReference>
<evidence type="ECO:0000259" key="13">
    <source>
        <dbReference type="PROSITE" id="PS50109"/>
    </source>
</evidence>
<keyword evidence="16" id="KW-1185">Reference proteome</keyword>
<dbReference type="PANTHER" id="PTHR45436:SF5">
    <property type="entry name" value="SENSOR HISTIDINE KINASE TRCS"/>
    <property type="match status" value="1"/>
</dbReference>
<evidence type="ECO:0000313" key="16">
    <source>
        <dbReference type="Proteomes" id="UP000281708"/>
    </source>
</evidence>
<dbReference type="Pfam" id="PF00672">
    <property type="entry name" value="HAMP"/>
    <property type="match status" value="1"/>
</dbReference>
<accession>A0A3L8P043</accession>
<comment type="caution">
    <text evidence="15">The sequence shown here is derived from an EMBL/GenBank/DDBJ whole genome shotgun (WGS) entry which is preliminary data.</text>
</comment>
<evidence type="ECO:0000256" key="11">
    <source>
        <dbReference type="SAM" id="MobiDB-lite"/>
    </source>
</evidence>
<dbReference type="OrthoDB" id="9757990at2"/>
<keyword evidence="8 12" id="KW-1133">Transmembrane helix</keyword>
<dbReference type="GO" id="GO:0005886">
    <property type="term" value="C:plasma membrane"/>
    <property type="evidence" value="ECO:0007669"/>
    <property type="project" value="UniProtKB-SubCell"/>
</dbReference>
<comment type="catalytic activity">
    <reaction evidence="1">
        <text>ATP + protein L-histidine = ADP + protein N-phospho-L-histidine.</text>
        <dbReference type="EC" id="2.7.13.3"/>
    </reaction>
</comment>
<dbReference type="InterPro" id="IPR036097">
    <property type="entry name" value="HisK_dim/P_sf"/>
</dbReference>
<feature type="domain" description="Histidine kinase" evidence="13">
    <location>
        <begin position="225"/>
        <end position="436"/>
    </location>
</feature>
<dbReference type="Gene3D" id="6.10.340.10">
    <property type="match status" value="1"/>
</dbReference>
<evidence type="ECO:0000256" key="9">
    <source>
        <dbReference type="ARBA" id="ARBA00023012"/>
    </source>
</evidence>
<evidence type="ECO:0000256" key="6">
    <source>
        <dbReference type="ARBA" id="ARBA00022692"/>
    </source>
</evidence>
<dbReference type="InterPro" id="IPR005467">
    <property type="entry name" value="His_kinase_dom"/>
</dbReference>
<keyword evidence="5" id="KW-0808">Transferase</keyword>
<feature type="transmembrane region" description="Helical" evidence="12">
    <location>
        <begin position="135"/>
        <end position="156"/>
    </location>
</feature>
<keyword evidence="7 15" id="KW-0418">Kinase</keyword>
<evidence type="ECO:0000256" key="12">
    <source>
        <dbReference type="SAM" id="Phobius"/>
    </source>
</evidence>
<dbReference type="PRINTS" id="PR00344">
    <property type="entry name" value="BCTRLSENSOR"/>
</dbReference>
<dbReference type="Pfam" id="PF02518">
    <property type="entry name" value="HATPase_c"/>
    <property type="match status" value="1"/>
</dbReference>
<dbReference type="Pfam" id="PF00512">
    <property type="entry name" value="HisKA"/>
    <property type="match status" value="1"/>
</dbReference>
<dbReference type="Gene3D" id="1.10.287.130">
    <property type="match status" value="1"/>
</dbReference>
<dbReference type="Gene3D" id="3.30.565.10">
    <property type="entry name" value="Histidine kinase-like ATPase, C-terminal domain"/>
    <property type="match status" value="1"/>
</dbReference>
<dbReference type="CDD" id="cd00075">
    <property type="entry name" value="HATPase"/>
    <property type="match status" value="1"/>
</dbReference>
<dbReference type="InterPro" id="IPR004358">
    <property type="entry name" value="Sig_transdc_His_kin-like_C"/>
</dbReference>
<feature type="compositionally biased region" description="Pro residues" evidence="11">
    <location>
        <begin position="68"/>
        <end position="84"/>
    </location>
</feature>
<dbReference type="InterPro" id="IPR050428">
    <property type="entry name" value="TCS_sensor_his_kinase"/>
</dbReference>
<dbReference type="GO" id="GO:0000155">
    <property type="term" value="F:phosphorelay sensor kinase activity"/>
    <property type="evidence" value="ECO:0007669"/>
    <property type="project" value="InterPro"/>
</dbReference>
<evidence type="ECO:0000256" key="8">
    <source>
        <dbReference type="ARBA" id="ARBA00022989"/>
    </source>
</evidence>
<dbReference type="PANTHER" id="PTHR45436">
    <property type="entry name" value="SENSOR HISTIDINE KINASE YKOH"/>
    <property type="match status" value="1"/>
</dbReference>
<dbReference type="SUPFAM" id="SSF47384">
    <property type="entry name" value="Homodimeric domain of signal transducing histidine kinase"/>
    <property type="match status" value="1"/>
</dbReference>
<dbReference type="Proteomes" id="UP000281708">
    <property type="component" value="Unassembled WGS sequence"/>
</dbReference>
<dbReference type="SMART" id="SM00388">
    <property type="entry name" value="HisKA"/>
    <property type="match status" value="1"/>
</dbReference>
<evidence type="ECO:0000256" key="5">
    <source>
        <dbReference type="ARBA" id="ARBA00022679"/>
    </source>
</evidence>
<keyword evidence="9" id="KW-0902">Two-component regulatory system</keyword>
<dbReference type="CDD" id="cd06225">
    <property type="entry name" value="HAMP"/>
    <property type="match status" value="1"/>
</dbReference>
<dbReference type="PROSITE" id="PS50885">
    <property type="entry name" value="HAMP"/>
    <property type="match status" value="1"/>
</dbReference>
<gene>
    <name evidence="15" type="ORF">D9V37_13035</name>
</gene>
<dbReference type="SMART" id="SM00387">
    <property type="entry name" value="HATPase_c"/>
    <property type="match status" value="1"/>
</dbReference>
<dbReference type="PROSITE" id="PS50109">
    <property type="entry name" value="HIS_KIN"/>
    <property type="match status" value="1"/>
</dbReference>
<dbReference type="EMBL" id="RDBE01000008">
    <property type="protein sequence ID" value="RLV48806.1"/>
    <property type="molecule type" value="Genomic_DNA"/>
</dbReference>
<dbReference type="CDD" id="cd00082">
    <property type="entry name" value="HisKA"/>
    <property type="match status" value="1"/>
</dbReference>
<name>A0A3L8P043_9ACTN</name>
<evidence type="ECO:0000256" key="7">
    <source>
        <dbReference type="ARBA" id="ARBA00022777"/>
    </source>
</evidence>
<evidence type="ECO:0000256" key="4">
    <source>
        <dbReference type="ARBA" id="ARBA00022553"/>
    </source>
</evidence>
<protein>
    <recommendedName>
        <fullName evidence="3">histidine kinase</fullName>
        <ecNumber evidence="3">2.7.13.3</ecNumber>
    </recommendedName>
</protein>
<evidence type="ECO:0000256" key="1">
    <source>
        <dbReference type="ARBA" id="ARBA00000085"/>
    </source>
</evidence>
<dbReference type="AlphaFoldDB" id="A0A3L8P043"/>
<organism evidence="15 16">
    <name type="scientific">Nocardioides mangrovicus</name>
    <dbReference type="NCBI Taxonomy" id="2478913"/>
    <lineage>
        <taxon>Bacteria</taxon>
        <taxon>Bacillati</taxon>
        <taxon>Actinomycetota</taxon>
        <taxon>Actinomycetes</taxon>
        <taxon>Propionibacteriales</taxon>
        <taxon>Nocardioidaceae</taxon>
        <taxon>Nocardioides</taxon>
    </lineage>
</organism>
<evidence type="ECO:0000313" key="15">
    <source>
        <dbReference type="EMBL" id="RLV48806.1"/>
    </source>
</evidence>
<keyword evidence="10 12" id="KW-0472">Membrane</keyword>
<dbReference type="EC" id="2.7.13.3" evidence="3"/>
<dbReference type="SUPFAM" id="SSF158472">
    <property type="entry name" value="HAMP domain-like"/>
    <property type="match status" value="1"/>
</dbReference>
<dbReference type="InterPro" id="IPR003660">
    <property type="entry name" value="HAMP_dom"/>
</dbReference>
<evidence type="ECO:0000256" key="2">
    <source>
        <dbReference type="ARBA" id="ARBA00004236"/>
    </source>
</evidence>
<dbReference type="InterPro" id="IPR003661">
    <property type="entry name" value="HisK_dim/P_dom"/>
</dbReference>
<keyword evidence="6 12" id="KW-0812">Transmembrane</keyword>
<feature type="region of interest" description="Disordered" evidence="11">
    <location>
        <begin position="60"/>
        <end position="95"/>
    </location>
</feature>
<dbReference type="InterPro" id="IPR003594">
    <property type="entry name" value="HATPase_dom"/>
</dbReference>
<proteinExistence type="predicted"/>
<evidence type="ECO:0000256" key="10">
    <source>
        <dbReference type="ARBA" id="ARBA00023136"/>
    </source>
</evidence>
<evidence type="ECO:0000256" key="3">
    <source>
        <dbReference type="ARBA" id="ARBA00012438"/>
    </source>
</evidence>
<comment type="subcellular location">
    <subcellularLocation>
        <location evidence="2">Cell membrane</location>
    </subcellularLocation>
</comment>
<dbReference type="InterPro" id="IPR036890">
    <property type="entry name" value="HATPase_C_sf"/>
</dbReference>
<keyword evidence="4" id="KW-0597">Phosphoprotein</keyword>
<feature type="domain" description="HAMP" evidence="14">
    <location>
        <begin position="157"/>
        <end position="210"/>
    </location>
</feature>
<dbReference type="SMART" id="SM00304">
    <property type="entry name" value="HAMP"/>
    <property type="match status" value="1"/>
</dbReference>
<evidence type="ECO:0000259" key="14">
    <source>
        <dbReference type="PROSITE" id="PS50885"/>
    </source>
</evidence>
<sequence>MLVTLVAVSEVVLRSRLENQLRQRLVDRAVVADALVDRLSGRDLSRRLSGDGVSVALTTASGKTYAEGPPPPGSRPTASPPAARPSPVAGVAATTQDVTRRGSELVIRHTLTDGSALVLSVDTRDTAATLRQVRLVLWLAAALVLLVAAVAVPLVVSRAIAPLRTFTDVARSIGHGDRDRRLRPRQPGTELGRTAVAFDAMLDDVVGAERRALDSEDRLRAFLSDVAHELRTPLTGIQASGELLLREDPPRTEREATLLALLRESGRATRLVEDMLLMARIDEGLQLEPRPVALRPLAEQVVQDALARHPAARLEVSGDDVEVRGDPDRLTQVLGNLVDNALHAGAGTVSVTVRADAPDDVVVDVDDDGSGVPAEDRERIFERLVRLDDARSRHAGGAGLGLPIARGIVRAHGGELVCQDAPVGGARFRVTLSHLLPNLEP</sequence>